<dbReference type="InterPro" id="IPR011043">
    <property type="entry name" value="Gal_Oxase/kelch_b-propeller"/>
</dbReference>
<dbReference type="AlphaFoldDB" id="A0A1R2APZ1"/>
<proteinExistence type="predicted"/>
<dbReference type="InterPro" id="IPR015915">
    <property type="entry name" value="Kelch-typ_b-propeller"/>
</dbReference>
<dbReference type="Gene3D" id="2.120.10.80">
    <property type="entry name" value="Kelch-type beta propeller"/>
    <property type="match status" value="1"/>
</dbReference>
<dbReference type="EMBL" id="MPUH01001680">
    <property type="protein sequence ID" value="OMJ66592.1"/>
    <property type="molecule type" value="Genomic_DNA"/>
</dbReference>
<sequence>MASKCEYNDCKKLVEYFCECRENATFCAKHVNNHLRRPGKHFCESMLIEYQSEEERDSALKCINESMKLLKKFRSEIALLGLKIAQNVEKAMNKAVLEIALKIKHFAGMKNMILASGRIAKDDHSLLQNTSINPVANFNISHVVEKIDDFFESIIKSTAKIGEIENDFFESITKSTEMIGEIENDDKMLFWIYETSVYELDFDTLKKSKVSVSYNLSYNHSCRINEDEYFVISEGSSSCYKYNISTNSLIQEQNLTGSLSWGGVEHCNGFIYVFGGRNKVFQKYDLKKKQWFPIANTPFSNTDTKASCIEGKLCITSSSYNVLYMYDHKADQYSNIYTFQSSDINLMGRNYVIGCGKLYKHSGGDIKNWVYYNTSCPFCFCLQNSHLFFRGKYIYFLNCRAVLFRVDTENFAITNVSYS</sequence>
<dbReference type="SUPFAM" id="SSF50965">
    <property type="entry name" value="Galactose oxidase, central domain"/>
    <property type="match status" value="1"/>
</dbReference>
<comment type="caution">
    <text evidence="1">The sequence shown here is derived from an EMBL/GenBank/DDBJ whole genome shotgun (WGS) entry which is preliminary data.</text>
</comment>
<keyword evidence="2" id="KW-1185">Reference proteome</keyword>
<gene>
    <name evidence="1" type="ORF">SteCoe_36515</name>
</gene>
<protein>
    <submittedName>
        <fullName evidence="1">Uncharacterized protein</fullName>
    </submittedName>
</protein>
<evidence type="ECO:0000313" key="2">
    <source>
        <dbReference type="Proteomes" id="UP000187209"/>
    </source>
</evidence>
<reference evidence="1 2" key="1">
    <citation type="submission" date="2016-11" db="EMBL/GenBank/DDBJ databases">
        <title>The macronuclear genome of Stentor coeruleus: a giant cell with tiny introns.</title>
        <authorList>
            <person name="Slabodnick M."/>
            <person name="Ruby J.G."/>
            <person name="Reiff S.B."/>
            <person name="Swart E.C."/>
            <person name="Gosai S."/>
            <person name="Prabakaran S."/>
            <person name="Witkowska E."/>
            <person name="Larue G.E."/>
            <person name="Fisher S."/>
            <person name="Freeman R.M."/>
            <person name="Gunawardena J."/>
            <person name="Chu W."/>
            <person name="Stover N.A."/>
            <person name="Gregory B.D."/>
            <person name="Nowacki M."/>
            <person name="Derisi J."/>
            <person name="Roy S.W."/>
            <person name="Marshall W.F."/>
            <person name="Sood P."/>
        </authorList>
    </citation>
    <scope>NUCLEOTIDE SEQUENCE [LARGE SCALE GENOMIC DNA]</scope>
    <source>
        <strain evidence="1">WM001</strain>
    </source>
</reference>
<organism evidence="1 2">
    <name type="scientific">Stentor coeruleus</name>
    <dbReference type="NCBI Taxonomy" id="5963"/>
    <lineage>
        <taxon>Eukaryota</taxon>
        <taxon>Sar</taxon>
        <taxon>Alveolata</taxon>
        <taxon>Ciliophora</taxon>
        <taxon>Postciliodesmatophora</taxon>
        <taxon>Heterotrichea</taxon>
        <taxon>Heterotrichida</taxon>
        <taxon>Stentoridae</taxon>
        <taxon>Stentor</taxon>
    </lineage>
</organism>
<accession>A0A1R2APZ1</accession>
<evidence type="ECO:0000313" key="1">
    <source>
        <dbReference type="EMBL" id="OMJ66592.1"/>
    </source>
</evidence>
<name>A0A1R2APZ1_9CILI</name>
<dbReference type="Proteomes" id="UP000187209">
    <property type="component" value="Unassembled WGS sequence"/>
</dbReference>